<dbReference type="PANTHER" id="PTHR23513">
    <property type="entry name" value="INTEGRAL MEMBRANE EFFLUX PROTEIN-RELATED"/>
    <property type="match status" value="1"/>
</dbReference>
<evidence type="ECO:0000256" key="5">
    <source>
        <dbReference type="ARBA" id="ARBA00022989"/>
    </source>
</evidence>
<evidence type="ECO:0000256" key="2">
    <source>
        <dbReference type="ARBA" id="ARBA00022448"/>
    </source>
</evidence>
<evidence type="ECO:0000256" key="4">
    <source>
        <dbReference type="ARBA" id="ARBA00022692"/>
    </source>
</evidence>
<dbReference type="PANTHER" id="PTHR23513:SF11">
    <property type="entry name" value="STAPHYLOFERRIN A TRANSPORTER"/>
    <property type="match status" value="1"/>
</dbReference>
<keyword evidence="10" id="KW-1185">Reference proteome</keyword>
<feature type="transmembrane region" description="Helical" evidence="7">
    <location>
        <begin position="49"/>
        <end position="68"/>
    </location>
</feature>
<dbReference type="Proteomes" id="UP000242642">
    <property type="component" value="Unassembled WGS sequence"/>
</dbReference>
<feature type="transmembrane region" description="Helical" evidence="7">
    <location>
        <begin position="377"/>
        <end position="396"/>
    </location>
</feature>
<dbReference type="STRING" id="1123402.SAMN02583745_01382"/>
<dbReference type="PROSITE" id="PS50850">
    <property type="entry name" value="MFS"/>
    <property type="match status" value="1"/>
</dbReference>
<keyword evidence="3" id="KW-1003">Cell membrane</keyword>
<dbReference type="OrthoDB" id="9775268at2"/>
<evidence type="ECO:0000313" key="9">
    <source>
        <dbReference type="EMBL" id="SET09755.1"/>
    </source>
</evidence>
<dbReference type="EMBL" id="FOHV01000008">
    <property type="protein sequence ID" value="SET09755.1"/>
    <property type="molecule type" value="Genomic_DNA"/>
</dbReference>
<dbReference type="GO" id="GO:0022857">
    <property type="term" value="F:transmembrane transporter activity"/>
    <property type="evidence" value="ECO:0007669"/>
    <property type="project" value="InterPro"/>
</dbReference>
<evidence type="ECO:0000256" key="1">
    <source>
        <dbReference type="ARBA" id="ARBA00004651"/>
    </source>
</evidence>
<evidence type="ECO:0000313" key="10">
    <source>
        <dbReference type="Proteomes" id="UP000242642"/>
    </source>
</evidence>
<sequence length="401" mass="43277">MAKAFRSLKHPNYKWWAIGALFSNIGTWMQRTGQDWLVLTELTQNDPSALGIVLALQFGPQLLLLPVTSYIVEQYDRRKILIITQIAMCLLALALGTLTLTGLITLFQVYGFALALGCVTAFDATARQTFVSELVEGSDLSNAVALNSTSFNLARLIGPAIAGILIAIIGSGWIFILNACSFVAMLWALLALNRALLIPKTKTPIRFKQIIDGVLYVWNKPELRILFVMLFLVGAFGLNFTVFISTITVEVLQLSSKHYGALVSTLAIGSVIGSLLAAKRSEPTLSFIVLGASAFACSLLIGSFATNYWLFSIALVACGIFVQIFNTTTNALVQLSIPAEVRGRVMAFYLSISMGSTLIGAPIIGFIASHFSGPASMQAGGIASLFCAMLGCYAYLTNKRK</sequence>
<proteinExistence type="predicted"/>
<gene>
    <name evidence="9" type="ORF">SAMN02583745_01382</name>
</gene>
<feature type="transmembrane region" description="Helical" evidence="7">
    <location>
        <begin position="285"/>
        <end position="302"/>
    </location>
</feature>
<feature type="transmembrane region" description="Helical" evidence="7">
    <location>
        <begin position="225"/>
        <end position="247"/>
    </location>
</feature>
<feature type="transmembrane region" description="Helical" evidence="7">
    <location>
        <begin position="259"/>
        <end position="278"/>
    </location>
</feature>
<keyword evidence="4 7" id="KW-0812">Transmembrane</keyword>
<comment type="subcellular location">
    <subcellularLocation>
        <location evidence="1">Cell membrane</location>
        <topology evidence="1">Multi-pass membrane protein</topology>
    </subcellularLocation>
</comment>
<keyword evidence="2" id="KW-0813">Transport</keyword>
<dbReference type="CDD" id="cd06173">
    <property type="entry name" value="MFS_MefA_like"/>
    <property type="match status" value="1"/>
</dbReference>
<dbReference type="Gene3D" id="1.20.1250.20">
    <property type="entry name" value="MFS general substrate transporter like domains"/>
    <property type="match status" value="1"/>
</dbReference>
<dbReference type="RefSeq" id="WP_093318946.1">
    <property type="nucleotide sequence ID" value="NZ_FOHV01000008.1"/>
</dbReference>
<feature type="transmembrane region" description="Helical" evidence="7">
    <location>
        <begin position="12"/>
        <end position="29"/>
    </location>
</feature>
<feature type="transmembrane region" description="Helical" evidence="7">
    <location>
        <begin position="308"/>
        <end position="326"/>
    </location>
</feature>
<dbReference type="Pfam" id="PF05977">
    <property type="entry name" value="MFS_3"/>
    <property type="match status" value="1"/>
</dbReference>
<evidence type="ECO:0000256" key="7">
    <source>
        <dbReference type="SAM" id="Phobius"/>
    </source>
</evidence>
<keyword evidence="6 7" id="KW-0472">Membrane</keyword>
<organism evidence="9 10">
    <name type="scientific">Thorsellia anophelis DSM 18579</name>
    <dbReference type="NCBI Taxonomy" id="1123402"/>
    <lineage>
        <taxon>Bacteria</taxon>
        <taxon>Pseudomonadati</taxon>
        <taxon>Pseudomonadota</taxon>
        <taxon>Gammaproteobacteria</taxon>
        <taxon>Enterobacterales</taxon>
        <taxon>Thorselliaceae</taxon>
        <taxon>Thorsellia</taxon>
    </lineage>
</organism>
<dbReference type="SUPFAM" id="SSF103473">
    <property type="entry name" value="MFS general substrate transporter"/>
    <property type="match status" value="1"/>
</dbReference>
<evidence type="ECO:0000256" key="3">
    <source>
        <dbReference type="ARBA" id="ARBA00022475"/>
    </source>
</evidence>
<dbReference type="AlphaFoldDB" id="A0A1I0BRT5"/>
<dbReference type="InterPro" id="IPR010290">
    <property type="entry name" value="TM_effector"/>
</dbReference>
<feature type="transmembrane region" description="Helical" evidence="7">
    <location>
        <begin position="156"/>
        <end position="176"/>
    </location>
</feature>
<feature type="domain" description="Major facilitator superfamily (MFS) profile" evidence="8">
    <location>
        <begin position="1"/>
        <end position="401"/>
    </location>
</feature>
<evidence type="ECO:0000259" key="8">
    <source>
        <dbReference type="PROSITE" id="PS50850"/>
    </source>
</evidence>
<feature type="transmembrane region" description="Helical" evidence="7">
    <location>
        <begin position="347"/>
        <end position="371"/>
    </location>
</feature>
<keyword evidence="5 7" id="KW-1133">Transmembrane helix</keyword>
<name>A0A1I0BRT5_9GAMM</name>
<dbReference type="InterPro" id="IPR036259">
    <property type="entry name" value="MFS_trans_sf"/>
</dbReference>
<reference evidence="10" key="1">
    <citation type="submission" date="2016-10" db="EMBL/GenBank/DDBJ databases">
        <authorList>
            <person name="Varghese N."/>
            <person name="Submissions S."/>
        </authorList>
    </citation>
    <scope>NUCLEOTIDE SEQUENCE [LARGE SCALE GENOMIC DNA]</scope>
    <source>
        <strain evidence="10">DSM 18579</strain>
    </source>
</reference>
<dbReference type="InterPro" id="IPR020846">
    <property type="entry name" value="MFS_dom"/>
</dbReference>
<dbReference type="GO" id="GO:0005886">
    <property type="term" value="C:plasma membrane"/>
    <property type="evidence" value="ECO:0007669"/>
    <property type="project" value="UniProtKB-SubCell"/>
</dbReference>
<accession>A0A1I0BRT5</accession>
<evidence type="ECO:0000256" key="6">
    <source>
        <dbReference type="ARBA" id="ARBA00023136"/>
    </source>
</evidence>
<feature type="transmembrane region" description="Helical" evidence="7">
    <location>
        <begin position="80"/>
        <end position="98"/>
    </location>
</feature>
<protein>
    <submittedName>
        <fullName evidence="9">Predicted arabinose efflux permease, MFS family</fullName>
    </submittedName>
</protein>